<feature type="region of interest" description="Disordered" evidence="1">
    <location>
        <begin position="63"/>
        <end position="94"/>
    </location>
</feature>
<accession>A0A6V8KLW0</accession>
<gene>
    <name evidence="2" type="ORF">Phou_075910</name>
</gene>
<reference evidence="2 3" key="2">
    <citation type="submission" date="2020-03" db="EMBL/GenBank/DDBJ databases">
        <authorList>
            <person name="Ichikawa N."/>
            <person name="Kimura A."/>
            <person name="Kitahashi Y."/>
            <person name="Uohara A."/>
        </authorList>
    </citation>
    <scope>NUCLEOTIDE SEQUENCE [LARGE SCALE GENOMIC DNA]</scope>
    <source>
        <strain evidence="2 3">NBRC 108639</strain>
    </source>
</reference>
<dbReference type="AlphaFoldDB" id="A0A6V8KLW0"/>
<protein>
    <submittedName>
        <fullName evidence="2">Uncharacterized protein</fullName>
    </submittedName>
</protein>
<sequence>MICPEPQGLALERHLRRAVGRDRVARLQAAIPFNGGDFALFLDRVPGTFSFLGVRRPGGTIESGYPHLGTFDPDERRRSRGPGDAGWLASSAAG</sequence>
<evidence type="ECO:0000313" key="3">
    <source>
        <dbReference type="Proteomes" id="UP000482800"/>
    </source>
</evidence>
<organism evidence="2 3">
    <name type="scientific">Phytohabitans houttuyneae</name>
    <dbReference type="NCBI Taxonomy" id="1076126"/>
    <lineage>
        <taxon>Bacteria</taxon>
        <taxon>Bacillati</taxon>
        <taxon>Actinomycetota</taxon>
        <taxon>Actinomycetes</taxon>
        <taxon>Micromonosporales</taxon>
        <taxon>Micromonosporaceae</taxon>
    </lineage>
</organism>
<keyword evidence="3" id="KW-1185">Reference proteome</keyword>
<evidence type="ECO:0000313" key="2">
    <source>
        <dbReference type="EMBL" id="GFJ83411.1"/>
    </source>
</evidence>
<dbReference type="Proteomes" id="UP000482800">
    <property type="component" value="Unassembled WGS sequence"/>
</dbReference>
<comment type="caution">
    <text evidence="2">The sequence shown here is derived from an EMBL/GenBank/DDBJ whole genome shotgun (WGS) entry which is preliminary data.</text>
</comment>
<reference evidence="2 3" key="1">
    <citation type="submission" date="2020-03" db="EMBL/GenBank/DDBJ databases">
        <title>Whole genome shotgun sequence of Phytohabitans houttuyneae NBRC 108639.</title>
        <authorList>
            <person name="Komaki H."/>
            <person name="Tamura T."/>
        </authorList>
    </citation>
    <scope>NUCLEOTIDE SEQUENCE [LARGE SCALE GENOMIC DNA]</scope>
    <source>
        <strain evidence="2 3">NBRC 108639</strain>
    </source>
</reference>
<proteinExistence type="predicted"/>
<dbReference type="EMBL" id="BLPF01000003">
    <property type="protein sequence ID" value="GFJ83411.1"/>
    <property type="molecule type" value="Genomic_DNA"/>
</dbReference>
<evidence type="ECO:0000256" key="1">
    <source>
        <dbReference type="SAM" id="MobiDB-lite"/>
    </source>
</evidence>
<dbReference type="Gene3D" id="3.40.630.10">
    <property type="entry name" value="Zn peptidases"/>
    <property type="match status" value="1"/>
</dbReference>
<name>A0A6V8KLW0_9ACTN</name>